<feature type="domain" description="DUF6876" evidence="1">
    <location>
        <begin position="16"/>
        <end position="140"/>
    </location>
</feature>
<reference evidence="2 3" key="1">
    <citation type="submission" date="2019-02" db="EMBL/GenBank/DDBJ databases">
        <title>Deep-cultivation of Planctomycetes and their phenomic and genomic characterization uncovers novel biology.</title>
        <authorList>
            <person name="Wiegand S."/>
            <person name="Jogler M."/>
            <person name="Boedeker C."/>
            <person name="Pinto D."/>
            <person name="Vollmers J."/>
            <person name="Rivas-Marin E."/>
            <person name="Kohn T."/>
            <person name="Peeters S.H."/>
            <person name="Heuer A."/>
            <person name="Rast P."/>
            <person name="Oberbeckmann S."/>
            <person name="Bunk B."/>
            <person name="Jeske O."/>
            <person name="Meyerdierks A."/>
            <person name="Storesund J.E."/>
            <person name="Kallscheuer N."/>
            <person name="Luecker S."/>
            <person name="Lage O.M."/>
            <person name="Pohl T."/>
            <person name="Merkel B.J."/>
            <person name="Hornburger P."/>
            <person name="Mueller R.-W."/>
            <person name="Bruemmer F."/>
            <person name="Labrenz M."/>
            <person name="Spormann A.M."/>
            <person name="Op Den Camp H."/>
            <person name="Overmann J."/>
            <person name="Amann R."/>
            <person name="Jetten M.S.M."/>
            <person name="Mascher T."/>
            <person name="Medema M.H."/>
            <person name="Devos D.P."/>
            <person name="Kaster A.-K."/>
            <person name="Ovreas L."/>
            <person name="Rohde M."/>
            <person name="Galperin M.Y."/>
            <person name="Jogler C."/>
        </authorList>
    </citation>
    <scope>NUCLEOTIDE SEQUENCE [LARGE SCALE GENOMIC DNA]</scope>
    <source>
        <strain evidence="2 3">Pla123a</strain>
    </source>
</reference>
<evidence type="ECO:0000259" key="1">
    <source>
        <dbReference type="Pfam" id="PF21781"/>
    </source>
</evidence>
<accession>A0A5C5XVV1</accession>
<dbReference type="Proteomes" id="UP000318478">
    <property type="component" value="Unassembled WGS sequence"/>
</dbReference>
<comment type="caution">
    <text evidence="2">The sequence shown here is derived from an EMBL/GenBank/DDBJ whole genome shotgun (WGS) entry which is preliminary data.</text>
</comment>
<organism evidence="2 3">
    <name type="scientific">Posidoniimonas polymericola</name>
    <dbReference type="NCBI Taxonomy" id="2528002"/>
    <lineage>
        <taxon>Bacteria</taxon>
        <taxon>Pseudomonadati</taxon>
        <taxon>Planctomycetota</taxon>
        <taxon>Planctomycetia</taxon>
        <taxon>Pirellulales</taxon>
        <taxon>Lacipirellulaceae</taxon>
        <taxon>Posidoniimonas</taxon>
    </lineage>
</organism>
<name>A0A5C5XVV1_9BACT</name>
<evidence type="ECO:0000313" key="2">
    <source>
        <dbReference type="EMBL" id="TWT67034.1"/>
    </source>
</evidence>
<dbReference type="AlphaFoldDB" id="A0A5C5XVV1"/>
<dbReference type="Pfam" id="PF21781">
    <property type="entry name" value="DUF6876"/>
    <property type="match status" value="1"/>
</dbReference>
<keyword evidence="3" id="KW-1185">Reference proteome</keyword>
<dbReference type="RefSeq" id="WP_146591060.1">
    <property type="nucleotide sequence ID" value="NZ_SJPO01000013.1"/>
</dbReference>
<evidence type="ECO:0000313" key="3">
    <source>
        <dbReference type="Proteomes" id="UP000318478"/>
    </source>
</evidence>
<dbReference type="InterPro" id="IPR049241">
    <property type="entry name" value="DUF6876"/>
</dbReference>
<dbReference type="EMBL" id="SJPO01000013">
    <property type="protein sequence ID" value="TWT67034.1"/>
    <property type="molecule type" value="Genomic_DNA"/>
</dbReference>
<dbReference type="OrthoDB" id="1255124at2"/>
<sequence>MTNHDQHAKAVRLGIELSQFTGDLERYRHPIRRHVIYTPGVRHLAQEAEAYWLIDAIASWIGSHSFVEAVKQDARLQSLHFWTLQVDREAASAVLTARADSGEPAFITQRIPFTDFPLASIDIWCGFDGRHWTLYLPSEH</sequence>
<gene>
    <name evidence="2" type="ORF">Pla123a_44640</name>
</gene>
<proteinExistence type="predicted"/>
<protein>
    <recommendedName>
        <fullName evidence="1">DUF6876 domain-containing protein</fullName>
    </recommendedName>
</protein>